<organism evidence="7 8">
    <name type="scientific">Paratrimastix pyriformis</name>
    <dbReference type="NCBI Taxonomy" id="342808"/>
    <lineage>
        <taxon>Eukaryota</taxon>
        <taxon>Metamonada</taxon>
        <taxon>Preaxostyla</taxon>
        <taxon>Paratrimastigidae</taxon>
        <taxon>Paratrimastix</taxon>
    </lineage>
</organism>
<dbReference type="InterPro" id="IPR036443">
    <property type="entry name" value="Znf_RanBP2_sf"/>
</dbReference>
<dbReference type="PANTHER" id="PTHR46622:SF1">
    <property type="entry name" value="DNA-DEPENDENT METALLOPROTEASE WSS1"/>
    <property type="match status" value="1"/>
</dbReference>
<dbReference type="Proteomes" id="UP001141327">
    <property type="component" value="Unassembled WGS sequence"/>
</dbReference>
<gene>
    <name evidence="7" type="ORF">PAPYR_1222</name>
</gene>
<accession>A0ABQ8USE5</accession>
<evidence type="ECO:0000256" key="5">
    <source>
        <dbReference type="SAM" id="MobiDB-lite"/>
    </source>
</evidence>
<keyword evidence="3" id="KW-0862">Zinc</keyword>
<comment type="caution">
    <text evidence="7">The sequence shown here is derived from an EMBL/GenBank/DDBJ whole genome shotgun (WGS) entry which is preliminary data.</text>
</comment>
<dbReference type="SMART" id="SM00547">
    <property type="entry name" value="ZnF_RBZ"/>
    <property type="match status" value="2"/>
</dbReference>
<feature type="region of interest" description="Disordered" evidence="5">
    <location>
        <begin position="82"/>
        <end position="113"/>
    </location>
</feature>
<evidence type="ECO:0000256" key="1">
    <source>
        <dbReference type="ARBA" id="ARBA00022723"/>
    </source>
</evidence>
<dbReference type="InterPro" id="IPR001876">
    <property type="entry name" value="Znf_RanBP2"/>
</dbReference>
<evidence type="ECO:0000256" key="2">
    <source>
        <dbReference type="ARBA" id="ARBA00022771"/>
    </source>
</evidence>
<dbReference type="PROSITE" id="PS01358">
    <property type="entry name" value="ZF_RANBP2_1"/>
    <property type="match status" value="2"/>
</dbReference>
<dbReference type="Pfam" id="PF00641">
    <property type="entry name" value="Zn_ribbon_RanBP"/>
    <property type="match status" value="2"/>
</dbReference>
<keyword evidence="8" id="KW-1185">Reference proteome</keyword>
<evidence type="ECO:0000313" key="7">
    <source>
        <dbReference type="EMBL" id="KAJ4462054.1"/>
    </source>
</evidence>
<keyword evidence="1" id="KW-0479">Metal-binding</keyword>
<name>A0ABQ8USE5_9EUKA</name>
<sequence>MDDQFRGSKRFLLPQYPTDEELIKRADMCMNLLQRATTQSPQVVQQVAEGVCGQIALFIERVTAVELQPLRRMLDIRLKQLTPPAPTLPGPASPVSSPPPPPMPVASPPRAARPAAGGPWPCATCTFINPPHAEVCDLCGTPRPGAAVDRWECVACHYRNPADSRACRNCGRPHE</sequence>
<evidence type="ECO:0000259" key="6">
    <source>
        <dbReference type="PROSITE" id="PS50199"/>
    </source>
</evidence>
<feature type="domain" description="RanBP2-type" evidence="6">
    <location>
        <begin position="115"/>
        <end position="145"/>
    </location>
</feature>
<reference evidence="7" key="1">
    <citation type="journal article" date="2022" name="bioRxiv">
        <title>Genomics of Preaxostyla Flagellates Illuminates Evolutionary Transitions and the Path Towards Mitochondrial Loss.</title>
        <authorList>
            <person name="Novak L.V.F."/>
            <person name="Treitli S.C."/>
            <person name="Pyrih J."/>
            <person name="Halakuc P."/>
            <person name="Pipaliya S.V."/>
            <person name="Vacek V."/>
            <person name="Brzon O."/>
            <person name="Soukal P."/>
            <person name="Eme L."/>
            <person name="Dacks J.B."/>
            <person name="Karnkowska A."/>
            <person name="Elias M."/>
            <person name="Hampl V."/>
        </authorList>
    </citation>
    <scope>NUCLEOTIDE SEQUENCE</scope>
    <source>
        <strain evidence="7">RCP-MX</strain>
    </source>
</reference>
<dbReference type="InterPro" id="IPR053000">
    <property type="entry name" value="WSS1-like_metalloprotease"/>
</dbReference>
<evidence type="ECO:0000256" key="3">
    <source>
        <dbReference type="ARBA" id="ARBA00022833"/>
    </source>
</evidence>
<protein>
    <recommendedName>
        <fullName evidence="6">RanBP2-type domain-containing protein</fullName>
    </recommendedName>
</protein>
<feature type="domain" description="RanBP2-type" evidence="6">
    <location>
        <begin position="143"/>
        <end position="175"/>
    </location>
</feature>
<dbReference type="EMBL" id="JAPMOS010000004">
    <property type="protein sequence ID" value="KAJ4462054.1"/>
    <property type="molecule type" value="Genomic_DNA"/>
</dbReference>
<evidence type="ECO:0000313" key="8">
    <source>
        <dbReference type="Proteomes" id="UP001141327"/>
    </source>
</evidence>
<keyword evidence="2 4" id="KW-0863">Zinc-finger</keyword>
<proteinExistence type="predicted"/>
<dbReference type="PANTHER" id="PTHR46622">
    <property type="entry name" value="DNA-DEPENDENT METALLOPROTEASE WSS1"/>
    <property type="match status" value="1"/>
</dbReference>
<evidence type="ECO:0000256" key="4">
    <source>
        <dbReference type="PROSITE-ProRule" id="PRU00322"/>
    </source>
</evidence>
<feature type="compositionally biased region" description="Pro residues" evidence="5">
    <location>
        <begin position="83"/>
        <end position="107"/>
    </location>
</feature>
<dbReference type="PROSITE" id="PS50199">
    <property type="entry name" value="ZF_RANBP2_2"/>
    <property type="match status" value="2"/>
</dbReference>
<dbReference type="Gene3D" id="4.10.1060.10">
    <property type="entry name" value="Zinc finger, RanBP2-type"/>
    <property type="match status" value="1"/>
</dbReference>
<dbReference type="SUPFAM" id="SSF90209">
    <property type="entry name" value="Ran binding protein zinc finger-like"/>
    <property type="match status" value="1"/>
</dbReference>